<gene>
    <name evidence="2" type="ORF">GCM10023320_74870</name>
</gene>
<evidence type="ECO:0000313" key="2">
    <source>
        <dbReference type="EMBL" id="GAA5139186.1"/>
    </source>
</evidence>
<name>A0ABP9P1R0_9PSEU</name>
<accession>A0ABP9P1R0</accession>
<keyword evidence="1" id="KW-0812">Transmembrane</keyword>
<keyword evidence="1" id="KW-0472">Membrane</keyword>
<keyword evidence="1" id="KW-1133">Transmembrane helix</keyword>
<reference evidence="3" key="1">
    <citation type="journal article" date="2019" name="Int. J. Syst. Evol. Microbiol.">
        <title>The Global Catalogue of Microorganisms (GCM) 10K type strain sequencing project: providing services to taxonomists for standard genome sequencing and annotation.</title>
        <authorList>
            <consortium name="The Broad Institute Genomics Platform"/>
            <consortium name="The Broad Institute Genome Sequencing Center for Infectious Disease"/>
            <person name="Wu L."/>
            <person name="Ma J."/>
        </authorList>
    </citation>
    <scope>NUCLEOTIDE SEQUENCE [LARGE SCALE GENOMIC DNA]</scope>
    <source>
        <strain evidence="3">JCM 18302</strain>
    </source>
</reference>
<comment type="caution">
    <text evidence="2">The sequence shown here is derived from an EMBL/GenBank/DDBJ whole genome shotgun (WGS) entry which is preliminary data.</text>
</comment>
<dbReference type="EMBL" id="BAABJO010000043">
    <property type="protein sequence ID" value="GAA5139186.1"/>
    <property type="molecule type" value="Genomic_DNA"/>
</dbReference>
<sequence length="71" mass="8295">MLDMTGWALVTWLKVTALLVAIVTGAWWFLGTQHGAFWLIVVGAVLAEGWTVRQLAREWGHEARFQWWWLR</sequence>
<protein>
    <submittedName>
        <fullName evidence="2">Uncharacterized protein</fullName>
    </submittedName>
</protein>
<keyword evidence="3" id="KW-1185">Reference proteome</keyword>
<dbReference type="Proteomes" id="UP001500804">
    <property type="component" value="Unassembled WGS sequence"/>
</dbReference>
<evidence type="ECO:0000256" key="1">
    <source>
        <dbReference type="SAM" id="Phobius"/>
    </source>
</evidence>
<proteinExistence type="predicted"/>
<evidence type="ECO:0000313" key="3">
    <source>
        <dbReference type="Proteomes" id="UP001500804"/>
    </source>
</evidence>
<feature type="transmembrane region" description="Helical" evidence="1">
    <location>
        <begin position="36"/>
        <end position="56"/>
    </location>
</feature>
<feature type="transmembrane region" description="Helical" evidence="1">
    <location>
        <begin position="7"/>
        <end position="30"/>
    </location>
</feature>
<organism evidence="2 3">
    <name type="scientific">Pseudonocardia adelaidensis</name>
    <dbReference type="NCBI Taxonomy" id="648754"/>
    <lineage>
        <taxon>Bacteria</taxon>
        <taxon>Bacillati</taxon>
        <taxon>Actinomycetota</taxon>
        <taxon>Actinomycetes</taxon>
        <taxon>Pseudonocardiales</taxon>
        <taxon>Pseudonocardiaceae</taxon>
        <taxon>Pseudonocardia</taxon>
    </lineage>
</organism>